<keyword evidence="3" id="KW-1185">Reference proteome</keyword>
<dbReference type="AlphaFoldDB" id="A0A5D0QX44"/>
<feature type="region of interest" description="Disordered" evidence="1">
    <location>
        <begin position="107"/>
        <end position="137"/>
    </location>
</feature>
<comment type="caution">
    <text evidence="2">The sequence shown here is derived from an EMBL/GenBank/DDBJ whole genome shotgun (WGS) entry which is preliminary data.</text>
</comment>
<protein>
    <submittedName>
        <fullName evidence="2">Uncharacterized protein</fullName>
    </submittedName>
</protein>
<name>A0A5D0QX44_9FLAO</name>
<evidence type="ECO:0000313" key="2">
    <source>
        <dbReference type="EMBL" id="TYB73793.1"/>
    </source>
</evidence>
<sequence>MAKAPFGIISSERAQELNNNWTASRASVIEAAIGKPDNRSVKFSLQDMRAYLDYAENQSQDLGYEMDGVRIYFAAYGENEANGKAGQATVFLVPTGNKNISEASMIPFTREEGGDIPGGDGLNMGGLGNPPGGNYPQ</sequence>
<dbReference type="OrthoDB" id="1440507at2"/>
<dbReference type="Proteomes" id="UP000324358">
    <property type="component" value="Unassembled WGS sequence"/>
</dbReference>
<proteinExistence type="predicted"/>
<dbReference type="EMBL" id="VSKL01000002">
    <property type="protein sequence ID" value="TYB73793.1"/>
    <property type="molecule type" value="Genomic_DNA"/>
</dbReference>
<gene>
    <name evidence="2" type="ORF">ES675_07245</name>
</gene>
<evidence type="ECO:0000256" key="1">
    <source>
        <dbReference type="SAM" id="MobiDB-lite"/>
    </source>
</evidence>
<accession>A0A5D0QX44</accession>
<feature type="compositionally biased region" description="Gly residues" evidence="1">
    <location>
        <begin position="115"/>
        <end position="131"/>
    </location>
</feature>
<reference evidence="2 3" key="1">
    <citation type="submission" date="2019-08" db="EMBL/GenBank/DDBJ databases">
        <title>Genomes of Antarctic Bizionia species.</title>
        <authorList>
            <person name="Bowman J.P."/>
        </authorList>
    </citation>
    <scope>NUCLEOTIDE SEQUENCE [LARGE SCALE GENOMIC DNA]</scope>
    <source>
        <strain evidence="2 3">APA-1</strain>
    </source>
</reference>
<organism evidence="2 3">
    <name type="scientific">Bizionia algoritergicola</name>
    <dbReference type="NCBI Taxonomy" id="291187"/>
    <lineage>
        <taxon>Bacteria</taxon>
        <taxon>Pseudomonadati</taxon>
        <taxon>Bacteroidota</taxon>
        <taxon>Flavobacteriia</taxon>
        <taxon>Flavobacteriales</taxon>
        <taxon>Flavobacteriaceae</taxon>
        <taxon>Bizionia</taxon>
    </lineage>
</organism>
<evidence type="ECO:0000313" key="3">
    <source>
        <dbReference type="Proteomes" id="UP000324358"/>
    </source>
</evidence>